<comment type="similarity">
    <text evidence="1">Belongs to the TMEM121 family.</text>
</comment>
<feature type="transmembrane region" description="Helical" evidence="2">
    <location>
        <begin position="245"/>
        <end position="264"/>
    </location>
</feature>
<feature type="transmembrane region" description="Helical" evidence="2">
    <location>
        <begin position="33"/>
        <end position="56"/>
    </location>
</feature>
<gene>
    <name evidence="3" type="ORF">P5673_022722</name>
</gene>
<accession>A0AAD9UZK3</accession>
<dbReference type="Pfam" id="PF14997">
    <property type="entry name" value="CECR6_TMEM121"/>
    <property type="match status" value="2"/>
</dbReference>
<dbReference type="EMBL" id="JARQWQ010000061">
    <property type="protein sequence ID" value="KAK2555691.1"/>
    <property type="molecule type" value="Genomic_DNA"/>
</dbReference>
<feature type="transmembrane region" description="Helical" evidence="2">
    <location>
        <begin position="6"/>
        <end position="26"/>
    </location>
</feature>
<protein>
    <submittedName>
        <fullName evidence="3">Uncharacterized protein</fullName>
    </submittedName>
</protein>
<dbReference type="AlphaFoldDB" id="A0AAD9UZK3"/>
<feature type="transmembrane region" description="Helical" evidence="2">
    <location>
        <begin position="68"/>
        <end position="90"/>
    </location>
</feature>
<dbReference type="InterPro" id="IPR032776">
    <property type="entry name" value="CECR6/TMEM121"/>
</dbReference>
<reference evidence="3" key="2">
    <citation type="journal article" date="2023" name="Science">
        <title>Genomic signatures of disease resistance in endangered staghorn corals.</title>
        <authorList>
            <person name="Vollmer S.V."/>
            <person name="Selwyn J.D."/>
            <person name="Despard B.A."/>
            <person name="Roesel C.L."/>
        </authorList>
    </citation>
    <scope>NUCLEOTIDE SEQUENCE</scope>
    <source>
        <strain evidence="3">K2</strain>
    </source>
</reference>
<reference evidence="3" key="1">
    <citation type="journal article" date="2023" name="G3 (Bethesda)">
        <title>Whole genome assembly and annotation of the endangered Caribbean coral Acropora cervicornis.</title>
        <authorList>
            <person name="Selwyn J.D."/>
            <person name="Vollmer S.V."/>
        </authorList>
    </citation>
    <scope>NUCLEOTIDE SEQUENCE</scope>
    <source>
        <strain evidence="3">K2</strain>
    </source>
</reference>
<feature type="transmembrane region" description="Helical" evidence="2">
    <location>
        <begin position="306"/>
        <end position="328"/>
    </location>
</feature>
<dbReference type="PANTHER" id="PTHR47399:SF1">
    <property type="entry name" value="TRANSMEMBRANE PROTEIN 121B"/>
    <property type="match status" value="1"/>
</dbReference>
<sequence>VYSNVAFYALIVLFIPALVLWLCILCNEENLQWLFTVWPAYVWIALIPLIGIIFAGKDPIENKLDSQVFLGANVLKMTLCLSPLLLLLLLSTGTDSMSYRDLIWLLSLRIALDLFDTVEMLEVVLEENIVPHNIPRSFENAIITFACLMEIKLTRGRKWKYREVISICHKTLQILVVNGVFLGLRLALSLEYGKDASIFLAKNEVFMFVASVLIWFGRIAFFVLYGLLSYSLTSYPVVYNSNANFYALIVLFIPALLLWLCILCDEKNLQGLFTVWLAYVWIALIPLIGIIFGGDDPIENKLDSQIFFSPNVLKITLCLSPLLLLLLLSTGTDSMSYRELIWLLSLRIALDLFDTVEMLEVVLEENVVPHNIPRRFENVIISFACISFILSPLH</sequence>
<feature type="non-terminal residue" evidence="3">
    <location>
        <position position="1"/>
    </location>
</feature>
<feature type="transmembrane region" description="Helical" evidence="2">
    <location>
        <begin position="276"/>
        <end position="294"/>
    </location>
</feature>
<keyword evidence="2" id="KW-0472">Membrane</keyword>
<dbReference type="PANTHER" id="PTHR47399">
    <property type="entry name" value="TRANSMEMBRANE PROTEIN 121B"/>
    <property type="match status" value="1"/>
</dbReference>
<dbReference type="InterPro" id="IPR026624">
    <property type="entry name" value="CECR6"/>
</dbReference>
<name>A0AAD9UZK3_ACRCE</name>
<feature type="transmembrane region" description="Helical" evidence="2">
    <location>
        <begin position="205"/>
        <end position="225"/>
    </location>
</feature>
<evidence type="ECO:0000256" key="2">
    <source>
        <dbReference type="SAM" id="Phobius"/>
    </source>
</evidence>
<evidence type="ECO:0000313" key="3">
    <source>
        <dbReference type="EMBL" id="KAK2555691.1"/>
    </source>
</evidence>
<keyword evidence="4" id="KW-1185">Reference proteome</keyword>
<evidence type="ECO:0000313" key="4">
    <source>
        <dbReference type="Proteomes" id="UP001249851"/>
    </source>
</evidence>
<comment type="caution">
    <text evidence="3">The sequence shown here is derived from an EMBL/GenBank/DDBJ whole genome shotgun (WGS) entry which is preliminary data.</text>
</comment>
<evidence type="ECO:0000256" key="1">
    <source>
        <dbReference type="ARBA" id="ARBA00007711"/>
    </source>
</evidence>
<dbReference type="Proteomes" id="UP001249851">
    <property type="component" value="Unassembled WGS sequence"/>
</dbReference>
<organism evidence="3 4">
    <name type="scientific">Acropora cervicornis</name>
    <name type="common">Staghorn coral</name>
    <dbReference type="NCBI Taxonomy" id="6130"/>
    <lineage>
        <taxon>Eukaryota</taxon>
        <taxon>Metazoa</taxon>
        <taxon>Cnidaria</taxon>
        <taxon>Anthozoa</taxon>
        <taxon>Hexacorallia</taxon>
        <taxon>Scleractinia</taxon>
        <taxon>Astrocoeniina</taxon>
        <taxon>Acroporidae</taxon>
        <taxon>Acropora</taxon>
    </lineage>
</organism>
<proteinExistence type="inferred from homology"/>
<keyword evidence="2" id="KW-1133">Transmembrane helix</keyword>
<keyword evidence="2" id="KW-0812">Transmembrane</keyword>